<gene>
    <name evidence="5" type="ORF">OVA965_LOCUS17977</name>
    <name evidence="6" type="ORF">TMI583_LOCUS17988</name>
</gene>
<dbReference type="Proteomes" id="UP000682733">
    <property type="component" value="Unassembled WGS sequence"/>
</dbReference>
<dbReference type="InterPro" id="IPR036388">
    <property type="entry name" value="WH-like_DNA-bd_sf"/>
</dbReference>
<dbReference type="AlphaFoldDB" id="A0A8S2K4J1"/>
<dbReference type="Gene3D" id="1.10.10.10">
    <property type="entry name" value="Winged helix-like DNA-binding domain superfamily/Winged helix DNA-binding domain"/>
    <property type="match status" value="1"/>
</dbReference>
<dbReference type="EMBL" id="CAJNOK010008788">
    <property type="protein sequence ID" value="CAF1072805.1"/>
    <property type="molecule type" value="Genomic_DNA"/>
</dbReference>
<name>A0A8S2K4J1_9BILA</name>
<evidence type="ECO:0000259" key="4">
    <source>
        <dbReference type="PROSITE" id="PS50061"/>
    </source>
</evidence>
<dbReference type="GO" id="GO:0000981">
    <property type="term" value="F:DNA-binding transcription factor activity, RNA polymerase II-specific"/>
    <property type="evidence" value="ECO:0007669"/>
    <property type="project" value="TreeGrafter"/>
</dbReference>
<dbReference type="PANTHER" id="PTHR11849">
    <property type="entry name" value="ETS"/>
    <property type="match status" value="1"/>
</dbReference>
<comment type="caution">
    <text evidence="6">The sequence shown here is derived from an EMBL/GenBank/DDBJ whole genome shotgun (WGS) entry which is preliminary data.</text>
</comment>
<dbReference type="Pfam" id="PF00178">
    <property type="entry name" value="Ets"/>
    <property type="match status" value="1"/>
</dbReference>
<reference evidence="6" key="1">
    <citation type="submission" date="2021-02" db="EMBL/GenBank/DDBJ databases">
        <authorList>
            <person name="Nowell W R."/>
        </authorList>
    </citation>
    <scope>NUCLEOTIDE SEQUENCE</scope>
</reference>
<proteinExistence type="inferred from homology"/>
<dbReference type="GO" id="GO:0005634">
    <property type="term" value="C:nucleus"/>
    <property type="evidence" value="ECO:0007669"/>
    <property type="project" value="UniProtKB-SubCell"/>
</dbReference>
<dbReference type="SUPFAM" id="SSF46785">
    <property type="entry name" value="Winged helix' DNA-binding domain"/>
    <property type="match status" value="1"/>
</dbReference>
<comment type="similarity">
    <text evidence="1 3">Belongs to the ETS family.</text>
</comment>
<dbReference type="Proteomes" id="UP000677228">
    <property type="component" value="Unassembled WGS sequence"/>
</dbReference>
<evidence type="ECO:0000256" key="2">
    <source>
        <dbReference type="ARBA" id="ARBA00023125"/>
    </source>
</evidence>
<protein>
    <recommendedName>
        <fullName evidence="4">ETS domain-containing protein</fullName>
    </recommendedName>
</protein>
<keyword evidence="3" id="KW-0539">Nucleus</keyword>
<evidence type="ECO:0000256" key="3">
    <source>
        <dbReference type="RuleBase" id="RU004019"/>
    </source>
</evidence>
<dbReference type="PROSITE" id="PS50061">
    <property type="entry name" value="ETS_DOMAIN_3"/>
    <property type="match status" value="1"/>
</dbReference>
<evidence type="ECO:0000256" key="1">
    <source>
        <dbReference type="ARBA" id="ARBA00005562"/>
    </source>
</evidence>
<dbReference type="GO" id="GO:0030154">
    <property type="term" value="P:cell differentiation"/>
    <property type="evidence" value="ECO:0007669"/>
    <property type="project" value="TreeGrafter"/>
</dbReference>
<evidence type="ECO:0000313" key="6">
    <source>
        <dbReference type="EMBL" id="CAF3836873.1"/>
    </source>
</evidence>
<dbReference type="PRINTS" id="PR00454">
    <property type="entry name" value="ETSDOMAIN"/>
</dbReference>
<dbReference type="EMBL" id="CAJOBA010008802">
    <property type="protein sequence ID" value="CAF3836873.1"/>
    <property type="molecule type" value="Genomic_DNA"/>
</dbReference>
<evidence type="ECO:0000313" key="5">
    <source>
        <dbReference type="EMBL" id="CAF1072805.1"/>
    </source>
</evidence>
<dbReference type="SMART" id="SM00413">
    <property type="entry name" value="ETS"/>
    <property type="match status" value="1"/>
</dbReference>
<dbReference type="InterPro" id="IPR046328">
    <property type="entry name" value="ETS_fam"/>
</dbReference>
<evidence type="ECO:0000313" key="7">
    <source>
        <dbReference type="Proteomes" id="UP000682733"/>
    </source>
</evidence>
<accession>A0A8S2K4J1</accession>
<sequence length="134" mass="15665">MDDTTLLPTTPTRMLSRLVDIADWLVVDGTTKRKRRPYLHEFLRRLLDNPKCHDLATYIDPQKGIFKLHKPDTVADLWKYIKGRNSKKRMTYGNFSRGIRYYYPKEVMNAIPGEFTYCFGPQSGFGKLWGPCSQ</sequence>
<dbReference type="InterPro" id="IPR036390">
    <property type="entry name" value="WH_DNA-bd_sf"/>
</dbReference>
<dbReference type="GO" id="GO:0043565">
    <property type="term" value="F:sequence-specific DNA binding"/>
    <property type="evidence" value="ECO:0007669"/>
    <property type="project" value="InterPro"/>
</dbReference>
<keyword evidence="2 3" id="KW-0238">DNA-binding</keyword>
<feature type="domain" description="ETS" evidence="4">
    <location>
        <begin position="37"/>
        <end position="120"/>
    </location>
</feature>
<dbReference type="InterPro" id="IPR000418">
    <property type="entry name" value="Ets_dom"/>
</dbReference>
<organism evidence="6 7">
    <name type="scientific">Didymodactylos carnosus</name>
    <dbReference type="NCBI Taxonomy" id="1234261"/>
    <lineage>
        <taxon>Eukaryota</taxon>
        <taxon>Metazoa</taxon>
        <taxon>Spiralia</taxon>
        <taxon>Gnathifera</taxon>
        <taxon>Rotifera</taxon>
        <taxon>Eurotatoria</taxon>
        <taxon>Bdelloidea</taxon>
        <taxon>Philodinida</taxon>
        <taxon>Philodinidae</taxon>
        <taxon>Didymodactylos</taxon>
    </lineage>
</organism>
<comment type="subcellular location">
    <subcellularLocation>
        <location evidence="3">Nucleus</location>
    </subcellularLocation>
</comment>